<evidence type="ECO:0000313" key="2">
    <source>
        <dbReference type="EMBL" id="KAL0010234.1"/>
    </source>
</evidence>
<protein>
    <recommendedName>
        <fullName evidence="1">RNase H type-1 domain-containing protein</fullName>
    </recommendedName>
</protein>
<dbReference type="InterPro" id="IPR002156">
    <property type="entry name" value="RNaseH_domain"/>
</dbReference>
<dbReference type="EMBL" id="JAZDWU010000002">
    <property type="protein sequence ID" value="KAL0010234.1"/>
    <property type="molecule type" value="Genomic_DNA"/>
</dbReference>
<dbReference type="Pfam" id="PF13456">
    <property type="entry name" value="RVT_3"/>
    <property type="match status" value="1"/>
</dbReference>
<gene>
    <name evidence="2" type="ORF">SO802_005342</name>
</gene>
<dbReference type="SUPFAM" id="SSF53098">
    <property type="entry name" value="Ribonuclease H-like"/>
    <property type="match status" value="1"/>
</dbReference>
<dbReference type="Gene3D" id="3.30.420.10">
    <property type="entry name" value="Ribonuclease H-like superfamily/Ribonuclease H"/>
    <property type="match status" value="1"/>
</dbReference>
<dbReference type="InterPro" id="IPR052929">
    <property type="entry name" value="RNase_H-like_EbsB-rel"/>
</dbReference>
<dbReference type="InterPro" id="IPR012337">
    <property type="entry name" value="RNaseH-like_sf"/>
</dbReference>
<reference evidence="2 3" key="1">
    <citation type="submission" date="2024-01" db="EMBL/GenBank/DDBJ databases">
        <title>A telomere-to-telomere, gap-free genome of sweet tea (Lithocarpus litseifolius).</title>
        <authorList>
            <person name="Zhou J."/>
        </authorList>
    </citation>
    <scope>NUCLEOTIDE SEQUENCE [LARGE SCALE GENOMIC DNA]</scope>
    <source>
        <strain evidence="2">Zhou-2022a</strain>
        <tissue evidence="2">Leaf</tissue>
    </source>
</reference>
<sequence length="262" mass="29691">MHLPNDDVEDWVVADLIDHELHEWRIDVVMVLFHEEEANAICKIPLSQRGAESSNGSYGKQVWATLWKLKITNKIKVFGWRACHDIFPTRLNLTKRRIISKNNRASWEPPPKSAFKLNFDAVVFSEANRTGVRAIIHNYKGEVMAAMFARGSAVQSSEEGELLECTKAIEFTIDASFSRLVIEGDNVDVIKAISSQEANVSLLGNVVEDIKHLIRGLQWVSTSHIRRSGNKVAHVLAQHARIIVEDLYWIEDSPPPVIEQLY</sequence>
<feature type="domain" description="RNase H type-1" evidence="1">
    <location>
        <begin position="118"/>
        <end position="240"/>
    </location>
</feature>
<name>A0AAW2DJF2_9ROSI</name>
<dbReference type="GO" id="GO:0003676">
    <property type="term" value="F:nucleic acid binding"/>
    <property type="evidence" value="ECO:0007669"/>
    <property type="project" value="InterPro"/>
</dbReference>
<dbReference type="Proteomes" id="UP001459277">
    <property type="component" value="Unassembled WGS sequence"/>
</dbReference>
<proteinExistence type="predicted"/>
<organism evidence="2 3">
    <name type="scientific">Lithocarpus litseifolius</name>
    <dbReference type="NCBI Taxonomy" id="425828"/>
    <lineage>
        <taxon>Eukaryota</taxon>
        <taxon>Viridiplantae</taxon>
        <taxon>Streptophyta</taxon>
        <taxon>Embryophyta</taxon>
        <taxon>Tracheophyta</taxon>
        <taxon>Spermatophyta</taxon>
        <taxon>Magnoliopsida</taxon>
        <taxon>eudicotyledons</taxon>
        <taxon>Gunneridae</taxon>
        <taxon>Pentapetalae</taxon>
        <taxon>rosids</taxon>
        <taxon>fabids</taxon>
        <taxon>Fagales</taxon>
        <taxon>Fagaceae</taxon>
        <taxon>Lithocarpus</taxon>
    </lineage>
</organism>
<dbReference type="CDD" id="cd06222">
    <property type="entry name" value="RNase_H_like"/>
    <property type="match status" value="1"/>
</dbReference>
<dbReference type="AlphaFoldDB" id="A0AAW2DJF2"/>
<evidence type="ECO:0000259" key="1">
    <source>
        <dbReference type="Pfam" id="PF13456"/>
    </source>
</evidence>
<dbReference type="GO" id="GO:0004523">
    <property type="term" value="F:RNA-DNA hybrid ribonuclease activity"/>
    <property type="evidence" value="ECO:0007669"/>
    <property type="project" value="InterPro"/>
</dbReference>
<dbReference type="InterPro" id="IPR036397">
    <property type="entry name" value="RNaseH_sf"/>
</dbReference>
<dbReference type="PANTHER" id="PTHR47074:SF48">
    <property type="entry name" value="POLYNUCLEOTIDYL TRANSFERASE, RIBONUCLEASE H-LIKE SUPERFAMILY PROTEIN"/>
    <property type="match status" value="1"/>
</dbReference>
<accession>A0AAW2DJF2</accession>
<comment type="caution">
    <text evidence="2">The sequence shown here is derived from an EMBL/GenBank/DDBJ whole genome shotgun (WGS) entry which is preliminary data.</text>
</comment>
<keyword evidence="3" id="KW-1185">Reference proteome</keyword>
<dbReference type="PANTHER" id="PTHR47074">
    <property type="entry name" value="BNAC02G40300D PROTEIN"/>
    <property type="match status" value="1"/>
</dbReference>
<evidence type="ECO:0000313" key="3">
    <source>
        <dbReference type="Proteomes" id="UP001459277"/>
    </source>
</evidence>
<dbReference type="InterPro" id="IPR044730">
    <property type="entry name" value="RNase_H-like_dom_plant"/>
</dbReference>